<dbReference type="Proteomes" id="UP000509478">
    <property type="component" value="Chromosome"/>
</dbReference>
<keyword evidence="2" id="KW-1185">Reference proteome</keyword>
<evidence type="ECO:0000313" key="1">
    <source>
        <dbReference type="EMBL" id="QLH06185.1"/>
    </source>
</evidence>
<reference evidence="1 2" key="1">
    <citation type="submission" date="2018-02" db="EMBL/GenBank/DDBJ databases">
        <title>Complete genome of Nitrosopumilus ureaphilus PS0.</title>
        <authorList>
            <person name="Qin W."/>
            <person name="Zheng Y."/>
            <person name="Stahl D.A."/>
        </authorList>
    </citation>
    <scope>NUCLEOTIDE SEQUENCE [LARGE SCALE GENOMIC DNA]</scope>
    <source>
        <strain evidence="1 2">PS0</strain>
    </source>
</reference>
<dbReference type="AlphaFoldDB" id="A0A7D5RG01"/>
<dbReference type="EMBL" id="CP026995">
    <property type="protein sequence ID" value="QLH06185.1"/>
    <property type="molecule type" value="Genomic_DNA"/>
</dbReference>
<gene>
    <name evidence="1" type="ORF">C5F50_03145</name>
</gene>
<organism evidence="1 2">
    <name type="scientific">Nitrosopumilus ureiphilus</name>
    <dbReference type="NCBI Taxonomy" id="1470067"/>
    <lineage>
        <taxon>Archaea</taxon>
        <taxon>Nitrososphaerota</taxon>
        <taxon>Nitrososphaeria</taxon>
        <taxon>Nitrosopumilales</taxon>
        <taxon>Nitrosopumilaceae</taxon>
        <taxon>Nitrosopumilus</taxon>
    </lineage>
</organism>
<sequence length="73" mass="8736">MNKEDQLYKTIDAILDVIAENPRMGESIEFKLIPKSIKKKYPDLDNLLRVKVTRDWRLLYTLVGYPNNKKYMF</sequence>
<protein>
    <submittedName>
        <fullName evidence="1">Uncharacterized protein</fullName>
    </submittedName>
</protein>
<accession>A0A7D5RG01</accession>
<name>A0A7D5RG01_9ARCH</name>
<proteinExistence type="predicted"/>
<evidence type="ECO:0000313" key="2">
    <source>
        <dbReference type="Proteomes" id="UP000509478"/>
    </source>
</evidence>
<dbReference type="KEGG" id="nue:C5F50_03145"/>